<dbReference type="Proteomes" id="UP000315234">
    <property type="component" value="Unassembled WGS sequence"/>
</dbReference>
<dbReference type="Gene3D" id="3.30.1330.70">
    <property type="entry name" value="Holliday junction resolvase RusA"/>
    <property type="match status" value="1"/>
</dbReference>
<organism evidence="1 2">
    <name type="scientific">Corynebacterium striatum</name>
    <dbReference type="NCBI Taxonomy" id="43770"/>
    <lineage>
        <taxon>Bacteria</taxon>
        <taxon>Bacillati</taxon>
        <taxon>Actinomycetota</taxon>
        <taxon>Actinomycetes</taxon>
        <taxon>Mycobacteriales</taxon>
        <taxon>Corynebacteriaceae</taxon>
        <taxon>Corynebacterium</taxon>
    </lineage>
</organism>
<reference evidence="1 2" key="1">
    <citation type="submission" date="2019-06" db="EMBL/GenBank/DDBJ databases">
        <title>Draft genome sequence of Corynebacterium striatum NBRC 15291.</title>
        <authorList>
            <person name="Miura T."/>
            <person name="Furukawa M."/>
            <person name="Shimamura M."/>
            <person name="Ohyama Y."/>
            <person name="Yamazoe A."/>
            <person name="Kawasaki H."/>
        </authorList>
    </citation>
    <scope>NUCLEOTIDE SEQUENCE [LARGE SCALE GENOMIC DNA]</scope>
    <source>
        <strain evidence="1 2">NBRC 15291</strain>
    </source>
</reference>
<dbReference type="InterPro" id="IPR036614">
    <property type="entry name" value="RusA-like_sf"/>
</dbReference>
<dbReference type="AlphaFoldDB" id="A0ABC9ZK00"/>
<proteinExistence type="predicted"/>
<sequence length="79" mass="8882">MRLPVAKNSITVQFCYQPRDNRRRDPGNLTATSKPIVDGLVDAGIVPDDCPPYVRELMPEILPAVKGEPAKCWLRICYL</sequence>
<gene>
    <name evidence="1" type="ORF">Cst04h_02530</name>
</gene>
<evidence type="ECO:0000313" key="2">
    <source>
        <dbReference type="Proteomes" id="UP000315234"/>
    </source>
</evidence>
<comment type="caution">
    <text evidence="1">The sequence shown here is derived from an EMBL/GenBank/DDBJ whole genome shotgun (WGS) entry which is preliminary data.</text>
</comment>
<protein>
    <submittedName>
        <fullName evidence="1">Uncharacterized protein</fullName>
    </submittedName>
</protein>
<evidence type="ECO:0000313" key="1">
    <source>
        <dbReference type="EMBL" id="GEA42083.1"/>
    </source>
</evidence>
<accession>A0ABC9ZK00</accession>
<name>A0ABC9ZK00_CORST</name>
<dbReference type="SUPFAM" id="SSF103084">
    <property type="entry name" value="Holliday junction resolvase RusA"/>
    <property type="match status" value="1"/>
</dbReference>
<dbReference type="EMBL" id="BJLD01000001">
    <property type="protein sequence ID" value="GEA42083.1"/>
    <property type="molecule type" value="Genomic_DNA"/>
</dbReference>